<dbReference type="GO" id="GO:0055129">
    <property type="term" value="P:L-proline biosynthetic process"/>
    <property type="evidence" value="ECO:0007669"/>
    <property type="project" value="UniProtKB-UniPathway"/>
</dbReference>
<feature type="region of interest" description="Disordered" evidence="9">
    <location>
        <begin position="3018"/>
        <end position="3112"/>
    </location>
</feature>
<dbReference type="Pfam" id="PF14748">
    <property type="entry name" value="P5CR_dimer"/>
    <property type="match status" value="1"/>
</dbReference>
<feature type="compositionally biased region" description="Low complexity" evidence="9">
    <location>
        <begin position="1265"/>
        <end position="1276"/>
    </location>
</feature>
<feature type="compositionally biased region" description="Low complexity" evidence="9">
    <location>
        <begin position="3058"/>
        <end position="3080"/>
    </location>
</feature>
<feature type="compositionally biased region" description="Low complexity" evidence="9">
    <location>
        <begin position="2146"/>
        <end position="2159"/>
    </location>
</feature>
<keyword evidence="6 8" id="KW-0521">NADP</keyword>
<feature type="region of interest" description="Disordered" evidence="9">
    <location>
        <begin position="315"/>
        <end position="345"/>
    </location>
</feature>
<dbReference type="PROSITE" id="PS00521">
    <property type="entry name" value="P5CR"/>
    <property type="match status" value="1"/>
</dbReference>
<feature type="region of interest" description="Disordered" evidence="9">
    <location>
        <begin position="2586"/>
        <end position="2605"/>
    </location>
</feature>
<evidence type="ECO:0000256" key="6">
    <source>
        <dbReference type="ARBA" id="ARBA00022857"/>
    </source>
</evidence>
<feature type="compositionally biased region" description="Basic residues" evidence="9">
    <location>
        <begin position="1549"/>
        <end position="1560"/>
    </location>
</feature>
<feature type="region of interest" description="Disordered" evidence="9">
    <location>
        <begin position="2739"/>
        <end position="2889"/>
    </location>
</feature>
<feature type="compositionally biased region" description="Basic residues" evidence="9">
    <location>
        <begin position="1102"/>
        <end position="1122"/>
    </location>
</feature>
<feature type="compositionally biased region" description="Basic residues" evidence="9">
    <location>
        <begin position="1980"/>
        <end position="2000"/>
    </location>
</feature>
<evidence type="ECO:0000256" key="9">
    <source>
        <dbReference type="SAM" id="MobiDB-lite"/>
    </source>
</evidence>
<feature type="region of interest" description="Disordered" evidence="9">
    <location>
        <begin position="531"/>
        <end position="614"/>
    </location>
</feature>
<protein>
    <recommendedName>
        <fullName evidence="8">Pyrroline-5-carboxylate reductase</fullName>
        <ecNumber evidence="8">1.5.1.2</ecNumber>
    </recommendedName>
</protein>
<comment type="pathway">
    <text evidence="8">Amino-acid biosynthesis; L-proline biosynthesis; L-proline from L-glutamate 5-semialdehyde: step 1/1.</text>
</comment>
<comment type="cofactor">
    <cofactor evidence="1">
        <name>Mg(2+)</name>
        <dbReference type="ChEBI" id="CHEBI:18420"/>
    </cofactor>
</comment>
<keyword evidence="7 8" id="KW-0560">Oxidoreductase</keyword>
<feature type="compositionally biased region" description="Low complexity" evidence="9">
    <location>
        <begin position="1170"/>
        <end position="1180"/>
    </location>
</feature>
<feature type="compositionally biased region" description="Low complexity" evidence="9">
    <location>
        <begin position="2903"/>
        <end position="2915"/>
    </location>
</feature>
<dbReference type="PANTHER" id="PTHR11645">
    <property type="entry name" value="PYRROLINE-5-CARBOXYLATE REDUCTASE"/>
    <property type="match status" value="1"/>
</dbReference>
<dbReference type="Gene3D" id="1.10.600.10">
    <property type="entry name" value="Farnesyl Diphosphate Synthase"/>
    <property type="match status" value="1"/>
</dbReference>
<feature type="compositionally biased region" description="Gly residues" evidence="9">
    <location>
        <begin position="1563"/>
        <end position="1587"/>
    </location>
</feature>
<feature type="compositionally biased region" description="Basic and acidic residues" evidence="9">
    <location>
        <begin position="2858"/>
        <end position="2869"/>
    </location>
</feature>
<comment type="caution">
    <text evidence="12">The sequence shown here is derived from an EMBL/GenBank/DDBJ whole genome shotgun (WGS) entry which is preliminary data.</text>
</comment>
<feature type="compositionally biased region" description="Gly residues" evidence="9">
    <location>
        <begin position="1716"/>
        <end position="1726"/>
    </location>
</feature>
<comment type="catalytic activity">
    <reaction evidence="8">
        <text>L-proline + NADP(+) = (S)-1-pyrroline-5-carboxylate + NADPH + 2 H(+)</text>
        <dbReference type="Rhea" id="RHEA:14109"/>
        <dbReference type="ChEBI" id="CHEBI:15378"/>
        <dbReference type="ChEBI" id="CHEBI:17388"/>
        <dbReference type="ChEBI" id="CHEBI:57783"/>
        <dbReference type="ChEBI" id="CHEBI:58349"/>
        <dbReference type="ChEBI" id="CHEBI:60039"/>
        <dbReference type="EC" id="1.5.1.2"/>
    </reaction>
</comment>
<dbReference type="InterPro" id="IPR028939">
    <property type="entry name" value="P5C_Rdtase_cat_N"/>
</dbReference>
<feature type="region of interest" description="Disordered" evidence="9">
    <location>
        <begin position="2675"/>
        <end position="2694"/>
    </location>
</feature>
<feature type="compositionally biased region" description="Low complexity" evidence="9">
    <location>
        <begin position="1332"/>
        <end position="1348"/>
    </location>
</feature>
<dbReference type="SUPFAM" id="SSF48179">
    <property type="entry name" value="6-phosphogluconate dehydrogenase C-terminal domain-like"/>
    <property type="match status" value="1"/>
</dbReference>
<keyword evidence="8" id="KW-0028">Amino-acid biosynthesis</keyword>
<feature type="compositionally biased region" description="Basic residues" evidence="9">
    <location>
        <begin position="578"/>
        <end position="592"/>
    </location>
</feature>
<feature type="compositionally biased region" description="Low complexity" evidence="9">
    <location>
        <begin position="4821"/>
        <end position="4837"/>
    </location>
</feature>
<feature type="region of interest" description="Disordered" evidence="9">
    <location>
        <begin position="993"/>
        <end position="1280"/>
    </location>
</feature>
<evidence type="ECO:0000259" key="11">
    <source>
        <dbReference type="Pfam" id="PF14748"/>
    </source>
</evidence>
<feature type="compositionally biased region" description="Basic and acidic residues" evidence="9">
    <location>
        <begin position="999"/>
        <end position="1018"/>
    </location>
</feature>
<dbReference type="InterPro" id="IPR029036">
    <property type="entry name" value="P5CR_dimer"/>
</dbReference>
<feature type="region of interest" description="Disordered" evidence="9">
    <location>
        <begin position="1835"/>
        <end position="1855"/>
    </location>
</feature>
<feature type="compositionally biased region" description="Basic and acidic residues" evidence="9">
    <location>
        <begin position="1636"/>
        <end position="1649"/>
    </location>
</feature>
<dbReference type="GO" id="GO:0046872">
    <property type="term" value="F:metal ion binding"/>
    <property type="evidence" value="ECO:0007669"/>
    <property type="project" value="UniProtKB-KW"/>
</dbReference>
<dbReference type="InterPro" id="IPR036291">
    <property type="entry name" value="NAD(P)-bd_dom_sf"/>
</dbReference>
<feature type="region of interest" description="Disordered" evidence="9">
    <location>
        <begin position="783"/>
        <end position="936"/>
    </location>
</feature>
<feature type="region of interest" description="Disordered" evidence="9">
    <location>
        <begin position="1325"/>
        <end position="1360"/>
    </location>
</feature>
<dbReference type="HAMAP" id="MF_01925">
    <property type="entry name" value="P5C_reductase"/>
    <property type="match status" value="1"/>
</dbReference>
<dbReference type="GO" id="GO:0004735">
    <property type="term" value="F:pyrroline-5-carboxylate reductase activity"/>
    <property type="evidence" value="ECO:0007669"/>
    <property type="project" value="UniProtKB-EC"/>
</dbReference>
<evidence type="ECO:0000256" key="4">
    <source>
        <dbReference type="ARBA" id="ARBA00022723"/>
    </source>
</evidence>
<name>A0A699GIT0_TANCI</name>
<feature type="region of interest" description="Disordered" evidence="9">
    <location>
        <begin position="1623"/>
        <end position="1761"/>
    </location>
</feature>
<evidence type="ECO:0000256" key="8">
    <source>
        <dbReference type="RuleBase" id="RU003903"/>
    </source>
</evidence>
<feature type="region of interest" description="Disordered" evidence="9">
    <location>
        <begin position="1970"/>
        <end position="2059"/>
    </location>
</feature>
<feature type="compositionally biased region" description="Low complexity" evidence="9">
    <location>
        <begin position="1022"/>
        <end position="1034"/>
    </location>
</feature>
<evidence type="ECO:0000313" key="12">
    <source>
        <dbReference type="EMBL" id="GEU28648.1"/>
    </source>
</evidence>
<sequence>MQGLAAGVHAQADFIVLGHGFHVGRVFGLDEFALEQHDFLGIVKLHHVARALRTVRPQRGHDQHVRIPLDHDVRVQREPDGAVRGRLAAAELQHLLLPALVDFGAGLEQALVHADRLDAVVLAEFPAQVVAADKAAQARVERLDVIVLQVDFDESLPVVVADLHFGAVEHIAGKIEILGHRQVLELFHDVVAVLLELQAVPALQRGLGQVQARRFREMRRADQLTFEVVRPAVQRAHDVVGVAAAVEHQRLPVAADIGQHFEPIGIVHQHAAFVFGRQGAFRQNRRLPEVARVDAPAWRGYPDRTSKPPLIKIHQTKKRQNPQIPEFNDGGAGATGRANGSGTTAARGVGGRVCARLRAGQAVRGAAGKSGVPGQGTGRRHAQAVRAVRRGRTMTGAFDDWMKTVQAASENDLSGFLPVAATVPTKLHAAMRYALLGGGKRVRPLLVYAAGALFDADPAVLARAAAAVEMIHAYSLVHDDMPCMDDDALRRGKPTVHIAYDEATALLVGDALQSQAFVVLAEADVAAVPARRPEPHARAAGTDAPAQNRRLAARGGGAGRPGRQRPHRCSPGRAGRLLARHRPGVPGRRRRARCDGRFGHAGQDCRQGRRRQQADLRVDTGSGAIARAGRTIAARCARSARAVWRKSSAVTRTRGFDRAAEGINELVRKNPYTGRCARTAVPSTDAAGARAARLPARLGVQDRWPPVVQPRHGGADGGAALRVQHAARPHRVGRGPSDLFAQDPYRPPRPHAHAAPAGRHFGLSQARRERVRHLRHRPLVDVDFGRAGHGAGSQDQGRAPPRDCRHRRRFHDGRHGVRGAQQRRRAGRHQPAVLRGRQERGQVGAARPRAGTGQAPGRTRQRHGGSGHHVRGIRFQLHRPHRRPRPGLADPHAAEHQAAQGSAVPARGHQEGPGLQAGRGGTDPVPRHRQVQSGRRHQAVHRAVQAHLHRSVRQLAVRHGGRRQKTGRHHAGHARRLGHGALRAAIPGPLFRRGHRRAARGDLRRRPGLRRPETRGGDLFHLPAARLRPAGARRGAAEPGRDVCAGPRRPGGRRRRHPCRQLRPGLFALHPEHGDHGGVRRKRMPPDAHHRLPLSGTGRHPLPARRRHRRGHRTGTHRHRVGQGRNQAPGRKDRHPGLRLDGGAIGDGRRHAGRHGGQYALRETAGRGTGQTAGRQPRCPGDGGRGRHHGRRRRGRGRSAGRTGHRQAALDAGPARQVHRPRRPRQTAGRRGTRCSGDHGIDQATLCQWQRRRRRPGAGGRRCRSAPAGAPGAADRAAPRRPRLRMAAAWRPRCARHACVPARSAGGRRQSCALPSWPARGARRRCPASRYRSTPAALPRSARPAAAARRARSGQPPPVLVGRGAVAVGDRVAQGHDHVAPHVGLHHDGGQQRAPVQQRRRPGPDRRCRDIAGVDPARLLRAPVEGGQRCGVGQVDADCQPVQRRHGQVHRVAHQRRARRNGGLPLAAEGQRRTGIRWRQHPGAAAGTGGRRAAETGNAGAARHACHACRADAHRLRAVAIGQHDPHPSAAHADAGGLADRLPVQHGRHARGQGKIRAPGRVRTGGPGSGPGAAGGGRPGAQGGKCGQHGRLADRLYFIQKWNEHHQPAAHAARRAVLPARAGHAGAVPRGRGRGARPDRHPGRADTRQRARRIRPVPPERVAGRLHGRVPAGGHRTDTGRPHGGPGARRRGPRGAAGIGASARRGGARGRRVGALPGGGTHGIGGHARAVPRQPRAGDPRQPGRGRRHRPVSALAGAGCARQRRAGARAAAMGRRAAAAAPAAAHAPLPAAAHAVAGRLPGAAHCRLARLHAGVIFRVSRACARAATARRCRPRSGSIPATARTAGPTGGSRTGAGVGRHVFAQQQAEMRIEFVHLADAVNAHAVLVGARAVAKAGGAAVAGAGGDFRKSVAHVVSRLLDQVTEEYNSSAWPPRLCLQSEPDRRYQVHAHECCDSSPDCRCRYRRPPRAGGGRLAGRAARARHPVRAGRHPPVRMRRPGRVPPAADDRRAARQRGAGAGRAARVPRAWRADRAARHGHRPVRRRHADRRRRGAVHRTVEPHRAARCVCAHGGGAARRAQRGHLGGGRAARPVLRARSVVADRLHHRRQRGRELGRRALPQVRPHGAQRAARAGGHHRWRHHRIGQRGARCAGPGPAAGVHRLRGHAGHRDRGDREAHSPAGRGARDHGVVRARGGRLPRGGGADRRGHHPGRAGDDGPDVGAHGGAVRPRRLRHRRCRHPAVRGRRHARGSGGGHRAHVGGARCRRRDCPGRVAVGSGAAALLVRAQERVPGGGPHLARLLLHGRHHSAQAPGRSAGRDRADGRKIRAALRQRCACAAACCRLPTCRAFERRAMTDFAMDTNLHDAAHPANAADPAAVAGDFSARIRAATAAGQPLRLRGGGTKDWYGGAPTARCPRADAGVRAAALWRGFHHRRRGRCRLVRAAPRQRRRRARFRAGRGADGRARRGAALRRPGHEKRGGLRRLAPAGRLARHTGTDPGGVAQGAAPARMRSQCALRHERNRRAGAAQRMGRPAAAAVGQLLARRRADGAAVGRAGGRGRGPAQARWRPADRCRCRGLVDGAARPAPPILQRRHGPQNRVAPVGAAGCQRRDFARRAADRMGRRAALAQVRCPGRCAGRRPGDPAHGGGPAPGPVSYLPQLRNHVSVGRRIWPPARHRPQGGGGAGGAPARGADQALGVEASLAAPCGVRGGAARGPAVAALAVACLAGQDPAAAGGRHAARARTSAQDAGAGRLHPAGHGAQHPSRRRARARCPGRAADRGRQGRLLRRAAPPSERPRGGAGRHAPQYRCLVAGRGAGRGGGHRDDGIGLRRHGQGLRPSARARPGIRGQGGAHRGIDARSERGDGAVRGSAGAIGGAAGAPRGGERTGGVSLAMLAAARAAGPRQGGSRAARGGRGRGAVRGQPPVLRLGGHVLAAAAGIVAATARPQAGGAGGSRRGHHRLGQRGLQRASAVGHADAGAALDRGGGPGTCERAATVSSVIPAQAGIHRTMATRHGRQANRCARGSWIPPLPPLATWGRARRTLPPTPAPGPPASAARCRSLAPGRTRAASAARHAPPSPRPPRSPGGRTSAPARSRRSPGAGRRGLPACCARSFDRFSKRRPAAVSGQHDGAHVVDVAERRRLQDFQFQHVRRHVRELGQDGRDAFDEIAALEMARRDVHADHPRRVHVPPLLQLAQRFAQHPFANVDDHVAVLDDGQELHRRHDAAQRMVPAQQRLHAHDAPAPHVQLGLVVQPQFAGAQRGAHFGAAVVVGAHLFIEVGVEEVVPVAARDLGLVQGLVGVAQQAVGACLVAGVDGDAHAGRHGHRLAVAGVIAGQGSQQLVHRQLHVAAPAQLRQQQHEFVAAQARHVVPLAGALVGKFVQAAGSLLEDFVAGGLAQRLVYPLQVIEVEQAHGQQVAVLARARHFAFEAGRQRGAVGQAGEDVVVALPRDLLHQLAALGHVAEHQHRSLHLAVGGADGVGRVFHRQGLARAVAQALVAHLDDFSPRINHRHRLEQRMLAEVIRQHEHLVQVHAARARFGPAGELLRRFVDGFDAAREVGGDDRVADRRQRHLDALLLGAQLFLRGQRAVQLLAQFFLAVLELFHQRLHPLRHGVEGLGQRPCLQRTGHLHAGGVVAAVEGCGGGVEPLEHALVDEDDGAEQGVDDDDVGDRDQGLLAQRAPYAGQRQRGCVRQRHGGLADAQALADRLQRLQFGEPERVGRRGRLRAVGFQVAARVIEGERREVGIEQQRVAQGAVDGAPVRRGDGRLQRIAQVGAQLAGALPIPGIGIGGLGRVQRRIAYDQHHRDDDEDGHEQARIHAHPQPWRQENLLPVLHKRLLHKDSLIVGLLRQQLFDVRDDAFGLGGGRIAMHDLAIAADQELGEIPLDALRAQDAGRVVFQLDEQRVGMGAVDVHLGKHGKGDAVVLFAERADLARVARLLVAELVAREAQHLHAAVAELPVHGFQSLVLRSKAALAGGVDDQEHLAAIAGQDAQLPGGGGRLALGARLAFEFDGQAQVVDGIRVAQRILVRDQACFVQVEQRLVERLHAQFARFFHQLLDVVDLPLEDQVRDQRRVEQNLDGHRAPRRILARHQPLRNQALEVERQVHQQLLAALLGEEVDDAVQRLVGAVGVQRGQAQVARLGKRDGVVHGFAVADLADLDHVGRLAQRVLERRLPVVGVHAHFALGHDAVAVRVDEFHRVFDGDDMAVAVLVAVAHHGRQRGRFAGARGAHHDHQPALGHHHFLQHLGQAQVIQVGDRAGDRAQHHAHRSHLHEGGHAKPPQVGRADGEVGFLGLLERCGLLVVHDGARQVQRVGRRERLRRHGRHLAVDFHRRRKTGPGEILGDLGRAARSGGGDHVAPYQVGQVLVQRLHAHVAAGLDRRIHLRDLRFADQVADGRRAHHDFVRGHAPAAVLGLEQGLRNDRLQRFGQHGPHHFLLLGREHVDDAVDGLGGRRRVQGAEHQVARFGGRQRQADGFQVAQFPDQNAVRVLAQRRAQRVTERVRVRSHLALVDQALLGVVHEFDRVLDGEDVAMLVFVEVVDHGRQRGRLARAGGARDEHQAARLQREIGKDLGRVQFFEREDFRRDGAEHGRSAPFLVVGIDAKARQAGNGKRKVDLQPLLVHLALAVVHDVVDHAVHILVLERVHVQAPHVAVHAQHRWQSRRQTEGPPSDDYVPDPPELASHHYFYRGGRRRSGARARHGAAAGRVQDFRPASRAGGGSGRPARVWRKLPAGRRGQDPRAAGAGCAAAGMAFHRPNPEQQDAAHCRTFRLGAHGGPRKNRPAAVRTAAGRPGAAADLLAVRGPARAVRAPARPVRPAARRGPGARYAVDGDVGRHAGRHRGRRHHRARRNKMKIAFIGGGNMASALIAGLAGKLTAGANIHVVDPNADALERLRTQHGVTTAPKPDATVAGADVIVLAVKPQSMREVATQLLPLIDAASPPLLVSIAAGIRSADLARWLGGHGAIVRCMPNTPALIGMGITGMAATDGVTAQQRQAADDILRAVGPTVWLDDESKIDAVTAISGSGPAYVFYFIEAMQQAATELGLSAAQGTQLALATFAGAAQLATQSHEPVSLLRERVTSKGGTTYAALTSMEASGVKAAIVKAARAAAERGKELGDELGAVE</sequence>
<feature type="region of interest" description="Disordered" evidence="9">
    <location>
        <begin position="4821"/>
        <end position="4860"/>
    </location>
</feature>
<evidence type="ECO:0000256" key="7">
    <source>
        <dbReference type="ARBA" id="ARBA00023002"/>
    </source>
</evidence>
<keyword evidence="8" id="KW-0641">Proline biosynthesis</keyword>
<feature type="region of interest" description="Disordered" evidence="9">
    <location>
        <begin position="2451"/>
        <end position="2482"/>
    </location>
</feature>
<dbReference type="InterPro" id="IPR008949">
    <property type="entry name" value="Isoprenoid_synthase_dom_sf"/>
</dbReference>
<gene>
    <name evidence="12" type="ORF">Tci_000626</name>
</gene>
<dbReference type="FunFam" id="1.10.3730.10:FF:000001">
    <property type="entry name" value="Pyrroline-5-carboxylate reductase"/>
    <property type="match status" value="1"/>
</dbReference>
<dbReference type="InterPro" id="IPR053790">
    <property type="entry name" value="P5CR-like_CS"/>
</dbReference>
<feature type="compositionally biased region" description="Basic residues" evidence="9">
    <location>
        <begin position="2036"/>
        <end position="2055"/>
    </location>
</feature>
<feature type="compositionally biased region" description="Basic residues" evidence="9">
    <location>
        <begin position="2767"/>
        <end position="2776"/>
    </location>
</feature>
<feature type="compositionally biased region" description="Basic and acidic residues" evidence="9">
    <location>
        <begin position="2168"/>
        <end position="2190"/>
    </location>
</feature>
<accession>A0A699GIT0</accession>
<feature type="domain" description="Pyrroline-5-carboxylate reductase dimerisation" evidence="11">
    <location>
        <begin position="5025"/>
        <end position="5129"/>
    </location>
</feature>
<proteinExistence type="inferred from homology"/>
<feature type="region of interest" description="Disordered" evidence="9">
    <location>
        <begin position="4269"/>
        <end position="4293"/>
    </location>
</feature>
<feature type="compositionally biased region" description="Basic residues" evidence="9">
    <location>
        <begin position="1186"/>
        <end position="1205"/>
    </location>
</feature>
<dbReference type="InterPro" id="IPR008927">
    <property type="entry name" value="6-PGluconate_DH-like_C_sf"/>
</dbReference>
<feature type="compositionally biased region" description="Low complexity" evidence="9">
    <location>
        <begin position="2014"/>
        <end position="2028"/>
    </location>
</feature>
<keyword evidence="5" id="KW-0460">Magnesium</keyword>
<feature type="compositionally biased region" description="Low complexity" evidence="9">
    <location>
        <begin position="1694"/>
        <end position="1705"/>
    </location>
</feature>
<feature type="compositionally biased region" description="Basic residues" evidence="9">
    <location>
        <begin position="4847"/>
        <end position="4860"/>
    </location>
</feature>
<feature type="compositionally biased region" description="Basic residues" evidence="9">
    <location>
        <begin position="2467"/>
        <end position="2477"/>
    </location>
</feature>
<comment type="similarity">
    <text evidence="2 8">Belongs to the pyrroline-5-carboxylate reductase family.</text>
</comment>
<feature type="compositionally biased region" description="Basic residues" evidence="9">
    <location>
        <begin position="1050"/>
        <end position="1060"/>
    </location>
</feature>
<evidence type="ECO:0000256" key="5">
    <source>
        <dbReference type="ARBA" id="ARBA00022842"/>
    </source>
</evidence>
<dbReference type="GO" id="GO:0008299">
    <property type="term" value="P:isoprenoid biosynthetic process"/>
    <property type="evidence" value="ECO:0007669"/>
    <property type="project" value="InterPro"/>
</dbReference>
<dbReference type="InterPro" id="IPR000304">
    <property type="entry name" value="Pyrroline-COOH_reductase"/>
</dbReference>
<dbReference type="EC" id="1.5.1.2" evidence="8"/>
<dbReference type="GO" id="GO:0004659">
    <property type="term" value="F:prenyltransferase activity"/>
    <property type="evidence" value="ECO:0007669"/>
    <property type="project" value="InterPro"/>
</dbReference>
<feature type="compositionally biased region" description="Low complexity" evidence="9">
    <location>
        <begin position="1732"/>
        <end position="1743"/>
    </location>
</feature>
<evidence type="ECO:0000256" key="2">
    <source>
        <dbReference type="ARBA" id="ARBA00005525"/>
    </source>
</evidence>
<comment type="similarity">
    <text evidence="3">Belongs to the FPP/GGPP synthase family.</text>
</comment>
<dbReference type="Gene3D" id="1.10.3730.10">
    <property type="entry name" value="ProC C-terminal domain-like"/>
    <property type="match status" value="1"/>
</dbReference>
<feature type="region of interest" description="Disordered" evidence="9">
    <location>
        <begin position="2636"/>
        <end position="2657"/>
    </location>
</feature>
<feature type="compositionally biased region" description="Basic residues" evidence="9">
    <location>
        <begin position="2229"/>
        <end position="2263"/>
    </location>
</feature>
<dbReference type="InterPro" id="IPR033749">
    <property type="entry name" value="Polyprenyl_synt_CS"/>
</dbReference>
<feature type="compositionally biased region" description="Basic and acidic residues" evidence="9">
    <location>
        <begin position="1070"/>
        <end position="1090"/>
    </location>
</feature>
<organism evidence="12">
    <name type="scientific">Tanacetum cinerariifolium</name>
    <name type="common">Dalmatian daisy</name>
    <name type="synonym">Chrysanthemum cinerariifolium</name>
    <dbReference type="NCBI Taxonomy" id="118510"/>
    <lineage>
        <taxon>Eukaryota</taxon>
        <taxon>Viridiplantae</taxon>
        <taxon>Streptophyta</taxon>
        <taxon>Embryophyta</taxon>
        <taxon>Tracheophyta</taxon>
        <taxon>Spermatophyta</taxon>
        <taxon>Magnoliopsida</taxon>
        <taxon>eudicotyledons</taxon>
        <taxon>Gunneridae</taxon>
        <taxon>Pentapetalae</taxon>
        <taxon>asterids</taxon>
        <taxon>campanulids</taxon>
        <taxon>Asterales</taxon>
        <taxon>Asteraceae</taxon>
        <taxon>Asteroideae</taxon>
        <taxon>Anthemideae</taxon>
        <taxon>Anthemidinae</taxon>
        <taxon>Tanacetum</taxon>
    </lineage>
</organism>
<dbReference type="EMBL" id="BKCJ010000012">
    <property type="protein sequence ID" value="GEU28648.1"/>
    <property type="molecule type" value="Genomic_DNA"/>
</dbReference>
<dbReference type="Gene3D" id="3.40.50.720">
    <property type="entry name" value="NAD(P)-binding Rossmann-like Domain"/>
    <property type="match status" value="1"/>
</dbReference>
<feature type="domain" description="Pyrroline-5-carboxylate reductase catalytic N-terminal" evidence="10">
    <location>
        <begin position="4865"/>
        <end position="4961"/>
    </location>
</feature>
<evidence type="ECO:0000256" key="3">
    <source>
        <dbReference type="ARBA" id="ARBA00006706"/>
    </source>
</evidence>
<feature type="compositionally biased region" description="Gly residues" evidence="9">
    <location>
        <begin position="2682"/>
        <end position="2691"/>
    </location>
</feature>
<evidence type="ECO:0000259" key="10">
    <source>
        <dbReference type="Pfam" id="PF03807"/>
    </source>
</evidence>
<feature type="compositionally biased region" description="Low complexity" evidence="9">
    <location>
        <begin position="3090"/>
        <end position="3112"/>
    </location>
</feature>
<feature type="compositionally biased region" description="Basic residues" evidence="9">
    <location>
        <begin position="1250"/>
        <end position="1264"/>
    </location>
</feature>
<feature type="region of interest" description="Disordered" evidence="9">
    <location>
        <begin position="2903"/>
        <end position="2928"/>
    </location>
</feature>
<dbReference type="SUPFAM" id="SSF48576">
    <property type="entry name" value="Terpenoid synthases"/>
    <property type="match status" value="1"/>
</dbReference>
<evidence type="ECO:0000256" key="1">
    <source>
        <dbReference type="ARBA" id="ARBA00001946"/>
    </source>
</evidence>
<reference evidence="12" key="1">
    <citation type="journal article" date="2019" name="Sci. Rep.">
        <title>Draft genome of Tanacetum cinerariifolium, the natural source of mosquito coil.</title>
        <authorList>
            <person name="Yamashiro T."/>
            <person name="Shiraishi A."/>
            <person name="Satake H."/>
            <person name="Nakayama K."/>
        </authorList>
    </citation>
    <scope>NUCLEOTIDE SEQUENCE</scope>
</reference>
<dbReference type="PANTHER" id="PTHR11645:SF0">
    <property type="entry name" value="PYRROLINE-5-CARBOXYLATE REDUCTASE 3"/>
    <property type="match status" value="1"/>
</dbReference>
<feature type="region of interest" description="Disordered" evidence="9">
    <location>
        <begin position="1383"/>
        <end position="1410"/>
    </location>
</feature>
<feature type="region of interest" description="Disordered" evidence="9">
    <location>
        <begin position="2122"/>
        <end position="2263"/>
    </location>
</feature>
<feature type="compositionally biased region" description="Basic residues" evidence="9">
    <location>
        <begin position="927"/>
        <end position="936"/>
    </location>
</feature>
<keyword evidence="4" id="KW-0479">Metal-binding</keyword>
<dbReference type="AntiFam" id="ANF00238">
    <property type="entry name" value="Shadow ORF (opposite gpx1)"/>
</dbReference>
<dbReference type="Pfam" id="PF00348">
    <property type="entry name" value="polyprenyl_synt"/>
    <property type="match status" value="1"/>
</dbReference>
<feature type="region of interest" description="Disordered" evidence="9">
    <location>
        <begin position="1549"/>
        <end position="1588"/>
    </location>
</feature>
<feature type="compositionally biased region" description="Basic residues" evidence="9">
    <location>
        <begin position="2134"/>
        <end position="2145"/>
    </location>
</feature>
<dbReference type="Pfam" id="PF03807">
    <property type="entry name" value="F420_oxidored"/>
    <property type="match status" value="1"/>
</dbReference>
<dbReference type="SUPFAM" id="SSF51735">
    <property type="entry name" value="NAD(P)-binding Rossmann-fold domains"/>
    <property type="match status" value="1"/>
</dbReference>
<dbReference type="PROSITE" id="PS00723">
    <property type="entry name" value="POLYPRENYL_SYNTHASE_1"/>
    <property type="match status" value="1"/>
</dbReference>
<dbReference type="InterPro" id="IPR000092">
    <property type="entry name" value="Polyprenyl_synt"/>
</dbReference>
<feature type="compositionally biased region" description="Basic residues" evidence="9">
    <location>
        <begin position="859"/>
        <end position="885"/>
    </location>
</feature>
<dbReference type="NCBIfam" id="TIGR00112">
    <property type="entry name" value="proC"/>
    <property type="match status" value="1"/>
</dbReference>
<dbReference type="UniPathway" id="UPA00098">
    <property type="reaction ID" value="UER00361"/>
</dbReference>
<feature type="compositionally biased region" description="Gly residues" evidence="9">
    <location>
        <begin position="2876"/>
        <end position="2886"/>
    </location>
</feature>